<feature type="signal peptide" evidence="8">
    <location>
        <begin position="1"/>
        <end position="21"/>
    </location>
</feature>
<evidence type="ECO:0000256" key="5">
    <source>
        <dbReference type="ARBA" id="ARBA00022984"/>
    </source>
</evidence>
<evidence type="ECO:0000313" key="10">
    <source>
        <dbReference type="EMBL" id="WEX82025.1"/>
    </source>
</evidence>
<dbReference type="PIRSF" id="PIRSF029342">
    <property type="entry name" value="UCP029342_ErfK/YbiS/YcfS/YnhG"/>
    <property type="match status" value="1"/>
</dbReference>
<feature type="active site" description="Proton donor/acceptor" evidence="7">
    <location>
        <position position="100"/>
    </location>
</feature>
<organism evidence="10 11">
    <name type="scientific">Sinorhizobium numidicum</name>
    <dbReference type="NCBI Taxonomy" id="680248"/>
    <lineage>
        <taxon>Bacteria</taxon>
        <taxon>Pseudomonadati</taxon>
        <taxon>Pseudomonadota</taxon>
        <taxon>Alphaproteobacteria</taxon>
        <taxon>Hyphomicrobiales</taxon>
        <taxon>Rhizobiaceae</taxon>
        <taxon>Sinorhizobium/Ensifer group</taxon>
        <taxon>Sinorhizobium</taxon>
    </lineage>
</organism>
<reference evidence="10 11" key="1">
    <citation type="submission" date="2023-03" db="EMBL/GenBank/DDBJ databases">
        <authorList>
            <person name="Kaur S."/>
            <person name="Espinosa-Saiz D."/>
            <person name="Velazquez E."/>
            <person name="Menendez E."/>
            <person name="diCenzo G.C."/>
        </authorList>
    </citation>
    <scope>NUCLEOTIDE SEQUENCE [LARGE SCALE GENOMIC DNA]</scope>
    <source>
        <strain evidence="10 11">LMG 27395</strain>
    </source>
</reference>
<evidence type="ECO:0000256" key="3">
    <source>
        <dbReference type="ARBA" id="ARBA00022679"/>
    </source>
</evidence>
<dbReference type="NCBIfam" id="NF004785">
    <property type="entry name" value="PRK06132.1-2"/>
    <property type="match status" value="1"/>
</dbReference>
<dbReference type="Pfam" id="PF01471">
    <property type="entry name" value="PG_binding_1"/>
    <property type="match status" value="1"/>
</dbReference>
<keyword evidence="3" id="KW-0808">Transferase</keyword>
<keyword evidence="11" id="KW-1185">Reference proteome</keyword>
<evidence type="ECO:0000256" key="4">
    <source>
        <dbReference type="ARBA" id="ARBA00022960"/>
    </source>
</evidence>
<dbReference type="Proteomes" id="UP001235547">
    <property type="component" value="Chromosome 1"/>
</dbReference>
<dbReference type="InterPro" id="IPR050979">
    <property type="entry name" value="LD-transpeptidase"/>
</dbReference>
<evidence type="ECO:0000256" key="8">
    <source>
        <dbReference type="SAM" id="SignalP"/>
    </source>
</evidence>
<dbReference type="PANTHER" id="PTHR30582:SF2">
    <property type="entry name" value="L,D-TRANSPEPTIDASE YCIB-RELATED"/>
    <property type="match status" value="1"/>
</dbReference>
<evidence type="ECO:0000259" key="9">
    <source>
        <dbReference type="PROSITE" id="PS52029"/>
    </source>
</evidence>
<gene>
    <name evidence="10" type="ORF">PYH38_004247</name>
</gene>
<evidence type="ECO:0000256" key="2">
    <source>
        <dbReference type="ARBA" id="ARBA00005992"/>
    </source>
</evidence>
<evidence type="ECO:0000256" key="1">
    <source>
        <dbReference type="ARBA" id="ARBA00004752"/>
    </source>
</evidence>
<dbReference type="PANTHER" id="PTHR30582">
    <property type="entry name" value="L,D-TRANSPEPTIDASE"/>
    <property type="match status" value="1"/>
</dbReference>
<dbReference type="InterPro" id="IPR036366">
    <property type="entry name" value="PGBDSf"/>
</dbReference>
<comment type="pathway">
    <text evidence="1 7">Cell wall biogenesis; peptidoglycan biosynthesis.</text>
</comment>
<dbReference type="Pfam" id="PF03734">
    <property type="entry name" value="YkuD"/>
    <property type="match status" value="1"/>
</dbReference>
<keyword evidence="4 7" id="KW-0133">Cell shape</keyword>
<feature type="active site" description="Nucleophile" evidence="7">
    <location>
        <position position="114"/>
    </location>
</feature>
<name>A0ABY8CTP9_9HYPH</name>
<dbReference type="PROSITE" id="PS52029">
    <property type="entry name" value="LD_TPASE"/>
    <property type="match status" value="1"/>
</dbReference>
<accession>A0ABY8CTP9</accession>
<feature type="domain" description="L,D-TPase catalytic" evidence="9">
    <location>
        <begin position="28"/>
        <end position="138"/>
    </location>
</feature>
<dbReference type="EMBL" id="CP120371">
    <property type="protein sequence ID" value="WEX82025.1"/>
    <property type="molecule type" value="Genomic_DNA"/>
</dbReference>
<dbReference type="InterPro" id="IPR005490">
    <property type="entry name" value="LD_TPept_cat_dom"/>
</dbReference>
<keyword evidence="8" id="KW-0732">Signal</keyword>
<dbReference type="Gene3D" id="2.40.440.10">
    <property type="entry name" value="L,D-transpeptidase catalytic domain-like"/>
    <property type="match status" value="1"/>
</dbReference>
<dbReference type="NCBIfam" id="NF004786">
    <property type="entry name" value="PRK06132.1-3"/>
    <property type="match status" value="1"/>
</dbReference>
<dbReference type="Gene3D" id="1.10.101.10">
    <property type="entry name" value="PGBD-like superfamily/PGBD"/>
    <property type="match status" value="1"/>
</dbReference>
<evidence type="ECO:0000313" key="11">
    <source>
        <dbReference type="Proteomes" id="UP001235547"/>
    </source>
</evidence>
<feature type="chain" id="PRO_5045229679" evidence="8">
    <location>
        <begin position="22"/>
        <end position="410"/>
    </location>
</feature>
<evidence type="ECO:0000256" key="6">
    <source>
        <dbReference type="ARBA" id="ARBA00023316"/>
    </source>
</evidence>
<dbReference type="SUPFAM" id="SSF141523">
    <property type="entry name" value="L,D-transpeptidase catalytic domain-like"/>
    <property type="match status" value="1"/>
</dbReference>
<dbReference type="InterPro" id="IPR016915">
    <property type="entry name" value="UCP029342"/>
</dbReference>
<comment type="similarity">
    <text evidence="2">Belongs to the YkuD family.</text>
</comment>
<dbReference type="SUPFAM" id="SSF47090">
    <property type="entry name" value="PGBD-like"/>
    <property type="match status" value="1"/>
</dbReference>
<sequence>MRFTLRVGFAVLFMSSPAAVAGGTKAPLQIIVSTEQQSLVVYDGDTIVATSKVSTGKAGHGTPTGIFSILEKRRKHQSNIYSNAPMPFMQRLTWSGIALHGSNHVPDYPASHGCVRLPSKFAANLFKMTVHGMHVLISDRQVTPAAVSSAVLFQPKQSRQHELPPLSDVPLRPSIGQLHNNAVEVAMTVKPPAPAASAEEQAAIRILITRRGMRETVRDLQVLLNMLGHEAGLADGLSGPATLAAIRAFQTAERLPADGKITPELIEAVFRKAQREMPPNGVLRVRRQFQPLFEAGVTIDKPEAALGTHFLQFQNFDAKTGEGKWFGVSLENELPKATRKRLGITADADPPASNSLQQSLSRIGIPDDVRKRIAGLLANGSSLSISDTDSGLETGEGTDFITITRTVTGG</sequence>
<dbReference type="CDD" id="cd16913">
    <property type="entry name" value="YkuD_like"/>
    <property type="match status" value="1"/>
</dbReference>
<proteinExistence type="inferred from homology"/>
<dbReference type="RefSeq" id="WP_280732773.1">
    <property type="nucleotide sequence ID" value="NZ_CP120368.1"/>
</dbReference>
<keyword evidence="6 7" id="KW-0961">Cell wall biogenesis/degradation</keyword>
<dbReference type="InterPro" id="IPR038063">
    <property type="entry name" value="Transpep_catalytic_dom"/>
</dbReference>
<dbReference type="InterPro" id="IPR036365">
    <property type="entry name" value="PGBD-like_sf"/>
</dbReference>
<keyword evidence="5 7" id="KW-0573">Peptidoglycan synthesis</keyword>
<evidence type="ECO:0000256" key="7">
    <source>
        <dbReference type="PROSITE-ProRule" id="PRU01373"/>
    </source>
</evidence>
<dbReference type="InterPro" id="IPR002477">
    <property type="entry name" value="Peptidoglycan-bd-like"/>
</dbReference>
<protein>
    <submittedName>
        <fullName evidence="10">L,D-transpeptidase family protein</fullName>
    </submittedName>
</protein>